<gene>
    <name evidence="4" type="ORF">GBAR_LOCUS6575</name>
</gene>
<dbReference type="PANTHER" id="PTHR43329">
    <property type="entry name" value="EPOXIDE HYDROLASE"/>
    <property type="match status" value="1"/>
</dbReference>
<dbReference type="SUPFAM" id="SSF53474">
    <property type="entry name" value="alpha/beta-Hydrolases"/>
    <property type="match status" value="1"/>
</dbReference>
<dbReference type="EMBL" id="CASHTH010000998">
    <property type="protein sequence ID" value="CAI8009878.1"/>
    <property type="molecule type" value="Genomic_DNA"/>
</dbReference>
<accession>A0AA35W6F4</accession>
<organism evidence="4 5">
    <name type="scientific">Geodia barretti</name>
    <name type="common">Barrett's horny sponge</name>
    <dbReference type="NCBI Taxonomy" id="519541"/>
    <lineage>
        <taxon>Eukaryota</taxon>
        <taxon>Metazoa</taxon>
        <taxon>Porifera</taxon>
        <taxon>Demospongiae</taxon>
        <taxon>Heteroscleromorpha</taxon>
        <taxon>Tetractinellida</taxon>
        <taxon>Astrophorina</taxon>
        <taxon>Geodiidae</taxon>
        <taxon>Geodia</taxon>
    </lineage>
</organism>
<evidence type="ECO:0000313" key="5">
    <source>
        <dbReference type="Proteomes" id="UP001174909"/>
    </source>
</evidence>
<name>A0AA35W6F4_GEOBA</name>
<reference evidence="4" key="1">
    <citation type="submission" date="2023-03" db="EMBL/GenBank/DDBJ databases">
        <authorList>
            <person name="Steffen K."/>
            <person name="Cardenas P."/>
        </authorList>
    </citation>
    <scope>NUCLEOTIDE SEQUENCE</scope>
</reference>
<keyword evidence="5" id="KW-1185">Reference proteome</keyword>
<dbReference type="InterPro" id="IPR000073">
    <property type="entry name" value="AB_hydrolase_1"/>
</dbReference>
<evidence type="ECO:0000259" key="3">
    <source>
        <dbReference type="Pfam" id="PF00561"/>
    </source>
</evidence>
<protein>
    <submittedName>
        <fullName evidence="4">Epoxide hydrolase 3</fullName>
    </submittedName>
</protein>
<dbReference type="GO" id="GO:0004301">
    <property type="term" value="F:epoxide hydrolase activity"/>
    <property type="evidence" value="ECO:0007669"/>
    <property type="project" value="UniProtKB-ARBA"/>
</dbReference>
<dbReference type="Proteomes" id="UP001174909">
    <property type="component" value="Unassembled WGS sequence"/>
</dbReference>
<dbReference type="Pfam" id="PF00561">
    <property type="entry name" value="Abhydrolase_1"/>
    <property type="match status" value="1"/>
</dbReference>
<sequence>MADFNIGSVRTGSVRANGINFHYLEMGDGPLAICLHGFPDHAWSFRHLLPDLAAAGFRAVAPFMRGYAPTEASADGRYHSALMARDAVELIGALGADRAYLIGNDWGAGAVVGATALAPEKVIKLVTIASGRVDRELSLDFQYLQGTWHGFFFQRPDAEEAVAHNDYAFVEEWWRWASPEWDIPAEPLESIRSTFRKPGVVQAALGYYRARYDASQVDDQVRADQAVIQAGPVRVPTLALHGTRDRPRRLESFLSSGMYSYFSGGLEKVIIPGTGHFMHQERPEEVNPKILKFLAR</sequence>
<evidence type="ECO:0000313" key="4">
    <source>
        <dbReference type="EMBL" id="CAI8009878.1"/>
    </source>
</evidence>
<dbReference type="InterPro" id="IPR000639">
    <property type="entry name" value="Epox_hydrolase-like"/>
</dbReference>
<comment type="caution">
    <text evidence="4">The sequence shown here is derived from an EMBL/GenBank/DDBJ whole genome shotgun (WGS) entry which is preliminary data.</text>
</comment>
<dbReference type="Gene3D" id="3.40.50.1820">
    <property type="entry name" value="alpha/beta hydrolase"/>
    <property type="match status" value="1"/>
</dbReference>
<proteinExistence type="inferred from homology"/>
<dbReference type="InterPro" id="IPR029058">
    <property type="entry name" value="AB_hydrolase_fold"/>
</dbReference>
<evidence type="ECO:0000256" key="2">
    <source>
        <dbReference type="ARBA" id="ARBA00038334"/>
    </source>
</evidence>
<dbReference type="AlphaFoldDB" id="A0AA35W6F4"/>
<comment type="similarity">
    <text evidence="2">Belongs to the AB hydrolase superfamily. Epoxide hydrolase family.</text>
</comment>
<feature type="domain" description="AB hydrolase-1" evidence="3">
    <location>
        <begin position="33"/>
        <end position="281"/>
    </location>
</feature>
<dbReference type="PRINTS" id="PR00412">
    <property type="entry name" value="EPOXHYDRLASE"/>
</dbReference>
<evidence type="ECO:0000256" key="1">
    <source>
        <dbReference type="ARBA" id="ARBA00022801"/>
    </source>
</evidence>
<keyword evidence="1 4" id="KW-0378">Hydrolase</keyword>